<dbReference type="Pfam" id="PF07751">
    <property type="entry name" value="Abi_2"/>
    <property type="match status" value="1"/>
</dbReference>
<keyword evidence="2" id="KW-1185">Reference proteome</keyword>
<dbReference type="EMBL" id="JXJW01000023">
    <property type="protein sequence ID" value="PCS05048.1"/>
    <property type="molecule type" value="Genomic_DNA"/>
</dbReference>
<evidence type="ECO:0000313" key="2">
    <source>
        <dbReference type="Proteomes" id="UP000218282"/>
    </source>
</evidence>
<accession>A0A2A5RV41</accession>
<comment type="caution">
    <text evidence="1">The sequence shown here is derived from an EMBL/GenBank/DDBJ whole genome shotgun (WGS) entry which is preliminary data.</text>
</comment>
<dbReference type="InterPro" id="IPR011664">
    <property type="entry name" value="Abi_system_AbiD/AbiF-like"/>
</dbReference>
<protein>
    <submittedName>
        <fullName evidence="1">Abi-like protein</fullName>
    </submittedName>
</protein>
<gene>
    <name evidence="1" type="ORF">RU86_GL001317</name>
</gene>
<organism evidence="1 2">
    <name type="scientific">Pseudolactococcus piscium</name>
    <dbReference type="NCBI Taxonomy" id="1364"/>
    <lineage>
        <taxon>Bacteria</taxon>
        <taxon>Bacillati</taxon>
        <taxon>Bacillota</taxon>
        <taxon>Bacilli</taxon>
        <taxon>Lactobacillales</taxon>
        <taxon>Streptococcaceae</taxon>
        <taxon>Pseudolactococcus</taxon>
    </lineage>
</organism>
<proteinExistence type="predicted"/>
<name>A0A2A5RV41_9LACT</name>
<dbReference type="Proteomes" id="UP000218282">
    <property type="component" value="Unassembled WGS sequence"/>
</dbReference>
<dbReference type="AlphaFoldDB" id="A0A2A5RV41"/>
<reference evidence="1 2" key="1">
    <citation type="submission" date="2014-12" db="EMBL/GenBank/DDBJ databases">
        <title>Draft genome sequences of 10 type strains of Lactococcus.</title>
        <authorList>
            <person name="Sun Z."/>
            <person name="Zhong Z."/>
            <person name="Liu W."/>
            <person name="Zhang W."/>
            <person name="Zhang H."/>
        </authorList>
    </citation>
    <scope>NUCLEOTIDE SEQUENCE [LARGE SCALE GENOMIC DNA]</scope>
    <source>
        <strain evidence="1 2">DSM 6634</strain>
    </source>
</reference>
<sequence length="312" mass="37106">MPLEFRSLDEQVKLLNSRGLTIKDPDKAKQLLLRSNYYDIVNGHASFLQSNTNKYKENSTFEELYAIYMFDKNIKVTFFGYIEKAESLIRTSIAYYFSKNHTESWAYLHTHNFQNEPLKTSRLFSSLEKTINRYNKKYLNNSITHYMIKEKEIPLWVLVNFLEFGQLRNFYKLMLLEDKIEITNYLSETFNKEYNKDIDLKPSQIDSYLENLNEVRNIVAHDNRLLKLKLKKRAKYNSSVANNMEPNHLDSVFHVHLSMRLFLSKNQFDLFCNSIRKREKNLGKYLTSCETTKILGSIGFPDKWFNLVKDNK</sequence>
<evidence type="ECO:0000313" key="1">
    <source>
        <dbReference type="EMBL" id="PCS05048.1"/>
    </source>
</evidence>
<dbReference type="RefSeq" id="WP_096815263.1">
    <property type="nucleotide sequence ID" value="NZ_JXJW01000023.1"/>
</dbReference>